<evidence type="ECO:0000313" key="3">
    <source>
        <dbReference type="EMBL" id="AZL59091.1"/>
    </source>
</evidence>
<sequence>MKRMLLATTVLALTAPMAVAEISFSGYGRFGLNYNSDAVFNESQIDMRMRINIDGSVETDSGITFGGRIRLQYDENTVSDNDSDGLVSNDRAGAQLSPAMLYATGFGVRVEVGNANTAYDSVALMYNSEIGYLDRGFGDPNGNYFSFNSTPYGSEEINRMGLFVSYSAGGFNGRISLVDPDQTGAVIDEEELSLSVDYAFGQATVAAAYVDNAAGVENAQALFLGAEYAISDAANIGLLYFDYDEDLDANDSVRVTLYGNYTMDAITFKGYVATDDQDGLANDTAYGLGVDYDLGGARLSGDIHRSYAEETIAGLGVRFDF</sequence>
<feature type="domain" description="Porin" evidence="2">
    <location>
        <begin position="7"/>
        <end position="296"/>
    </location>
</feature>
<keyword evidence="4" id="KW-1185">Reference proteome</keyword>
<dbReference type="GO" id="GO:0015288">
    <property type="term" value="F:porin activity"/>
    <property type="evidence" value="ECO:0007669"/>
    <property type="project" value="InterPro"/>
</dbReference>
<dbReference type="InterPro" id="IPR023614">
    <property type="entry name" value="Porin_dom_sf"/>
</dbReference>
<dbReference type="Pfam" id="PF13609">
    <property type="entry name" value="Porin_4"/>
    <property type="match status" value="1"/>
</dbReference>
<dbReference type="AlphaFoldDB" id="A0A3S8U659"/>
<dbReference type="GO" id="GO:0016020">
    <property type="term" value="C:membrane"/>
    <property type="evidence" value="ECO:0007669"/>
    <property type="project" value="InterPro"/>
</dbReference>
<dbReference type="EMBL" id="CP034328">
    <property type="protein sequence ID" value="AZL59091.1"/>
    <property type="molecule type" value="Genomic_DNA"/>
</dbReference>
<keyword evidence="1" id="KW-0732">Signal</keyword>
<evidence type="ECO:0000313" key="4">
    <source>
        <dbReference type="Proteomes" id="UP000282002"/>
    </source>
</evidence>
<evidence type="ECO:0000256" key="1">
    <source>
        <dbReference type="SAM" id="SignalP"/>
    </source>
</evidence>
<protein>
    <submittedName>
        <fullName evidence="3">Porin</fullName>
    </submittedName>
</protein>
<dbReference type="OrthoDB" id="7326315at2"/>
<dbReference type="InterPro" id="IPR033900">
    <property type="entry name" value="Gram_neg_porin_domain"/>
</dbReference>
<gene>
    <name evidence="3" type="ORF">EI545_09710</name>
</gene>
<name>A0A3S8U659_9RHOB</name>
<proteinExistence type="predicted"/>
<dbReference type="Gene3D" id="2.40.160.10">
    <property type="entry name" value="Porin"/>
    <property type="match status" value="1"/>
</dbReference>
<dbReference type="SUPFAM" id="SSF56935">
    <property type="entry name" value="Porins"/>
    <property type="match status" value="1"/>
</dbReference>
<reference evidence="3 4" key="1">
    <citation type="submission" date="2018-12" db="EMBL/GenBank/DDBJ databases">
        <title>Complete genome sequencing of Tabrizicola sp. K13M18.</title>
        <authorList>
            <person name="Bae J.-W."/>
        </authorList>
    </citation>
    <scope>NUCLEOTIDE SEQUENCE [LARGE SCALE GENOMIC DNA]</scope>
    <source>
        <strain evidence="3 4">K13M18</strain>
    </source>
</reference>
<dbReference type="Proteomes" id="UP000282002">
    <property type="component" value="Chromosome"/>
</dbReference>
<evidence type="ECO:0000259" key="2">
    <source>
        <dbReference type="Pfam" id="PF13609"/>
    </source>
</evidence>
<feature type="chain" id="PRO_5019027438" evidence="1">
    <location>
        <begin position="21"/>
        <end position="321"/>
    </location>
</feature>
<feature type="signal peptide" evidence="1">
    <location>
        <begin position="1"/>
        <end position="20"/>
    </location>
</feature>
<organism evidence="3 4">
    <name type="scientific">Tabrizicola piscis</name>
    <dbReference type="NCBI Taxonomy" id="2494374"/>
    <lineage>
        <taxon>Bacteria</taxon>
        <taxon>Pseudomonadati</taxon>
        <taxon>Pseudomonadota</taxon>
        <taxon>Alphaproteobacteria</taxon>
        <taxon>Rhodobacterales</taxon>
        <taxon>Paracoccaceae</taxon>
        <taxon>Tabrizicola</taxon>
    </lineage>
</organism>
<dbReference type="KEGG" id="taw:EI545_09710"/>
<accession>A0A3S8U659</accession>